<dbReference type="InterPro" id="IPR006195">
    <property type="entry name" value="aa-tRNA-synth_II"/>
</dbReference>
<dbReference type="InterPro" id="IPR041715">
    <property type="entry name" value="HisRS-like_core"/>
</dbReference>
<evidence type="ECO:0000256" key="4">
    <source>
        <dbReference type="ARBA" id="ARBA00022741"/>
    </source>
</evidence>
<evidence type="ECO:0000256" key="3">
    <source>
        <dbReference type="ARBA" id="ARBA00022598"/>
    </source>
</evidence>
<dbReference type="Pfam" id="PF03129">
    <property type="entry name" value="HGTP_anticodon"/>
    <property type="match status" value="1"/>
</dbReference>
<dbReference type="EC" id="6.1.1.21" evidence="2"/>
<dbReference type="InterPro" id="IPR035979">
    <property type="entry name" value="RBD_domain_sf"/>
</dbReference>
<dbReference type="GO" id="GO:0003723">
    <property type="term" value="F:RNA binding"/>
    <property type="evidence" value="ECO:0007669"/>
    <property type="project" value="UniProtKB-UniRule"/>
</dbReference>
<comment type="catalytic activity">
    <reaction evidence="10">
        <text>tRNA(His) + L-histidine + ATP = L-histidyl-tRNA(His) + AMP + diphosphate + H(+)</text>
        <dbReference type="Rhea" id="RHEA:17313"/>
        <dbReference type="Rhea" id="RHEA-COMP:9665"/>
        <dbReference type="Rhea" id="RHEA-COMP:9689"/>
        <dbReference type="ChEBI" id="CHEBI:15378"/>
        <dbReference type="ChEBI" id="CHEBI:30616"/>
        <dbReference type="ChEBI" id="CHEBI:33019"/>
        <dbReference type="ChEBI" id="CHEBI:57595"/>
        <dbReference type="ChEBI" id="CHEBI:78442"/>
        <dbReference type="ChEBI" id="CHEBI:78527"/>
        <dbReference type="ChEBI" id="CHEBI:456215"/>
        <dbReference type="EC" id="6.1.1.21"/>
    </reaction>
</comment>
<accession>A0A4Y7K5M2</accession>
<evidence type="ECO:0000256" key="7">
    <source>
        <dbReference type="ARBA" id="ARBA00022917"/>
    </source>
</evidence>
<sequence>MAANATHQFLKILSSKALNPTLSSPLTQIRKFPISQNPRNYTSVLQAAVNDNVGSSSGGRSGGLSSPPPPPPPVNEISERIDINPPKGTRDFPPDEMRLRTWLFQNFREVSRLFGFEEIDFPVLESEALYIRKAGEEIRDQLYSFEDRGGRRVALRPELTPSLARLVLQKGKSSPLPFKWFAIGQCWRYERMTRGRRREHYQWNMDIIGVSGVAAEAELISSMVTFFKRLGITSVDVGFKVSSRKVLQEVLHSYSIPENLFGKVCITIDKLEKIPIDEIKKDLKLVGMTDEAIEELLQVLSVKSLSELEEILGSSGDAIAELKQLFSLADKFGYSDWIQLDASVVRGLAYYTGIVFEGFDRKGKLRAICGGGRYDRLMSTFGGDDVPACGFGFGDAVIMELLKEKGLVPELTPAVENIVCALDQELQGAASFVATKLREKGQNVDLVLENKPMKWVFKRAEKINAGRLILIGKNEWEKGLVRVKNLATFEQCDIELDKLDKLGSLVRQANGQGSLASMYNAVRCMSGGPGGSKLFIGGLSYDTDDNQLKAAFDNFGVVTDARVITDRDTGRSRGFGFVSYSCEENASQALTMDGRDLGGRNIRVSYANERPPRNFGGGGYNNGGGGYGNNGGGGYGGGGRNDGRWSWKSKFAKECVTTHLPNQLAPKMDGAEARDPHPAVGAIVRPR</sequence>
<keyword evidence="16" id="KW-1185">Reference proteome</keyword>
<keyword evidence="3" id="KW-0436">Ligase</keyword>
<dbReference type="EMBL" id="CM010721">
    <property type="protein sequence ID" value="RZC68653.1"/>
    <property type="molecule type" value="Genomic_DNA"/>
</dbReference>
<dbReference type="PROSITE" id="PS50862">
    <property type="entry name" value="AA_TRNA_LIGASE_II"/>
    <property type="match status" value="1"/>
</dbReference>
<dbReference type="SUPFAM" id="SSF52954">
    <property type="entry name" value="Class II aaRS ABD-related"/>
    <property type="match status" value="1"/>
</dbReference>
<dbReference type="Gene3D" id="3.30.930.10">
    <property type="entry name" value="Bira Bifunctional Protein, Domain 2"/>
    <property type="match status" value="1"/>
</dbReference>
<dbReference type="Pfam" id="PF00076">
    <property type="entry name" value="RRM_1"/>
    <property type="match status" value="1"/>
</dbReference>
<dbReference type="Pfam" id="PF13393">
    <property type="entry name" value="tRNA-synt_His"/>
    <property type="match status" value="1"/>
</dbReference>
<keyword evidence="4" id="KW-0547">Nucleotide-binding</keyword>
<dbReference type="SMART" id="SM00360">
    <property type="entry name" value="RRM"/>
    <property type="match status" value="1"/>
</dbReference>
<dbReference type="AlphaFoldDB" id="A0A4Y7K5M2"/>
<keyword evidence="8" id="KW-0030">Aminoacyl-tRNA synthetase</keyword>
<evidence type="ECO:0000313" key="16">
    <source>
        <dbReference type="Proteomes" id="UP000316621"/>
    </source>
</evidence>
<feature type="compositionally biased region" description="Basic and acidic residues" evidence="12">
    <location>
        <begin position="77"/>
        <end position="92"/>
    </location>
</feature>
<evidence type="ECO:0000256" key="2">
    <source>
        <dbReference type="ARBA" id="ARBA00012815"/>
    </source>
</evidence>
<dbReference type="InterPro" id="IPR036621">
    <property type="entry name" value="Anticodon-bd_dom_sf"/>
</dbReference>
<reference evidence="15 16" key="1">
    <citation type="journal article" date="2018" name="Science">
        <title>The opium poppy genome and morphinan production.</title>
        <authorList>
            <person name="Guo L."/>
            <person name="Winzer T."/>
            <person name="Yang X."/>
            <person name="Li Y."/>
            <person name="Ning Z."/>
            <person name="He Z."/>
            <person name="Teodor R."/>
            <person name="Lu Y."/>
            <person name="Bowser T.A."/>
            <person name="Graham I.A."/>
            <person name="Ye K."/>
        </authorList>
    </citation>
    <scope>NUCLEOTIDE SEQUENCE [LARGE SCALE GENOMIC DNA]</scope>
    <source>
        <strain evidence="16">cv. HN1</strain>
        <tissue evidence="15">Leaves</tissue>
    </source>
</reference>
<name>A0A4Y7K5M2_PAPSO</name>
<dbReference type="Gene3D" id="3.40.50.800">
    <property type="entry name" value="Anticodon-binding domain"/>
    <property type="match status" value="1"/>
</dbReference>
<feature type="region of interest" description="Disordered" evidence="12">
    <location>
        <begin position="666"/>
        <end position="687"/>
    </location>
</feature>
<feature type="region of interest" description="Disordered" evidence="12">
    <location>
        <begin position="51"/>
        <end position="92"/>
    </location>
</feature>
<gene>
    <name evidence="15" type="ORF">C5167_032484</name>
</gene>
<evidence type="ECO:0000256" key="6">
    <source>
        <dbReference type="ARBA" id="ARBA00022884"/>
    </source>
</evidence>
<dbReference type="InterPro" id="IPR048289">
    <property type="entry name" value="RRM2_NsCP33-like"/>
</dbReference>
<evidence type="ECO:0000259" key="14">
    <source>
        <dbReference type="PROSITE" id="PS50862"/>
    </source>
</evidence>
<dbReference type="InterPro" id="IPR000504">
    <property type="entry name" value="RRM_dom"/>
</dbReference>
<organism evidence="15 16">
    <name type="scientific">Papaver somniferum</name>
    <name type="common">Opium poppy</name>
    <dbReference type="NCBI Taxonomy" id="3469"/>
    <lineage>
        <taxon>Eukaryota</taxon>
        <taxon>Viridiplantae</taxon>
        <taxon>Streptophyta</taxon>
        <taxon>Embryophyta</taxon>
        <taxon>Tracheophyta</taxon>
        <taxon>Spermatophyta</taxon>
        <taxon>Magnoliopsida</taxon>
        <taxon>Ranunculales</taxon>
        <taxon>Papaveraceae</taxon>
        <taxon>Papaveroideae</taxon>
        <taxon>Papaver</taxon>
    </lineage>
</organism>
<proteinExistence type="inferred from homology"/>
<dbReference type="STRING" id="3469.A0A4Y7K5M2"/>
<keyword evidence="6 11" id="KW-0694">RNA-binding</keyword>
<dbReference type="Proteomes" id="UP000316621">
    <property type="component" value="Chromosome 7"/>
</dbReference>
<dbReference type="SUPFAM" id="SSF55681">
    <property type="entry name" value="Class II aaRS and biotin synthetases"/>
    <property type="match status" value="1"/>
</dbReference>
<protein>
    <recommendedName>
        <fullName evidence="2">histidine--tRNA ligase</fullName>
        <ecNumber evidence="2">6.1.1.21</ecNumber>
    </recommendedName>
    <alternativeName>
        <fullName evidence="9">Histidyl-tRNA synthetase</fullName>
    </alternativeName>
</protein>
<dbReference type="InterPro" id="IPR012677">
    <property type="entry name" value="Nucleotide-bd_a/b_plait_sf"/>
</dbReference>
<dbReference type="CDD" id="cd21608">
    <property type="entry name" value="RRM2_NsCP33_like"/>
    <property type="match status" value="1"/>
</dbReference>
<evidence type="ECO:0000256" key="11">
    <source>
        <dbReference type="PROSITE-ProRule" id="PRU00176"/>
    </source>
</evidence>
<comment type="similarity">
    <text evidence="1">Belongs to the class-II aminoacyl-tRNA synthetase family.</text>
</comment>
<evidence type="ECO:0000256" key="12">
    <source>
        <dbReference type="SAM" id="MobiDB-lite"/>
    </source>
</evidence>
<dbReference type="InterPro" id="IPR015807">
    <property type="entry name" value="His-tRNA-ligase"/>
</dbReference>
<dbReference type="HAMAP" id="MF_00127">
    <property type="entry name" value="His_tRNA_synth"/>
    <property type="match status" value="1"/>
</dbReference>
<feature type="domain" description="RRM" evidence="13">
    <location>
        <begin position="532"/>
        <end position="609"/>
    </location>
</feature>
<dbReference type="NCBIfam" id="TIGR00442">
    <property type="entry name" value="hisS"/>
    <property type="match status" value="1"/>
</dbReference>
<dbReference type="PANTHER" id="PTHR43707:SF1">
    <property type="entry name" value="HISTIDINE--TRNA LIGASE, MITOCHONDRIAL-RELATED"/>
    <property type="match status" value="1"/>
</dbReference>
<evidence type="ECO:0000256" key="8">
    <source>
        <dbReference type="ARBA" id="ARBA00023146"/>
    </source>
</evidence>
<dbReference type="Gene3D" id="3.30.70.330">
    <property type="match status" value="1"/>
</dbReference>
<dbReference type="InterPro" id="IPR004154">
    <property type="entry name" value="Anticodon-bd"/>
</dbReference>
<dbReference type="FunFam" id="3.30.930.10:FF:000054">
    <property type="entry name" value="Histidine--tRNA ligase chloroplastic/mitochondrial"/>
    <property type="match status" value="1"/>
</dbReference>
<feature type="domain" description="Aminoacyl-transfer RNA synthetases class-II family profile" evidence="14">
    <location>
        <begin position="88"/>
        <end position="413"/>
    </location>
</feature>
<dbReference type="GO" id="GO:0005737">
    <property type="term" value="C:cytoplasm"/>
    <property type="evidence" value="ECO:0007669"/>
    <property type="project" value="InterPro"/>
</dbReference>
<dbReference type="GO" id="GO:0004821">
    <property type="term" value="F:histidine-tRNA ligase activity"/>
    <property type="evidence" value="ECO:0007669"/>
    <property type="project" value="UniProtKB-EC"/>
</dbReference>
<dbReference type="CDD" id="cd00773">
    <property type="entry name" value="HisRS-like_core"/>
    <property type="match status" value="1"/>
</dbReference>
<evidence type="ECO:0000256" key="10">
    <source>
        <dbReference type="ARBA" id="ARBA00047639"/>
    </source>
</evidence>
<dbReference type="GO" id="GO:0006427">
    <property type="term" value="P:histidyl-tRNA aminoacylation"/>
    <property type="evidence" value="ECO:0007669"/>
    <property type="project" value="InterPro"/>
</dbReference>
<dbReference type="InterPro" id="IPR004516">
    <property type="entry name" value="HisRS/HisZ"/>
</dbReference>
<evidence type="ECO:0000256" key="1">
    <source>
        <dbReference type="ARBA" id="ARBA00008226"/>
    </source>
</evidence>
<evidence type="ECO:0000256" key="5">
    <source>
        <dbReference type="ARBA" id="ARBA00022840"/>
    </source>
</evidence>
<evidence type="ECO:0000313" key="15">
    <source>
        <dbReference type="EMBL" id="RZC68653.1"/>
    </source>
</evidence>
<dbReference type="FunFam" id="3.40.50.800:FF:000017">
    <property type="entry name" value="Histidine--tRNA ligase chloroplastic/mitochondrial"/>
    <property type="match status" value="1"/>
</dbReference>
<dbReference type="PANTHER" id="PTHR43707">
    <property type="entry name" value="HISTIDYL-TRNA SYNTHETASE"/>
    <property type="match status" value="1"/>
</dbReference>
<evidence type="ECO:0000259" key="13">
    <source>
        <dbReference type="PROSITE" id="PS50102"/>
    </source>
</evidence>
<dbReference type="Gramene" id="RZC68653">
    <property type="protein sequence ID" value="RZC68653"/>
    <property type="gene ID" value="C5167_032484"/>
</dbReference>
<dbReference type="PROSITE" id="PS50102">
    <property type="entry name" value="RRM"/>
    <property type="match status" value="1"/>
</dbReference>
<keyword evidence="5" id="KW-0067">ATP-binding</keyword>
<dbReference type="SUPFAM" id="SSF54928">
    <property type="entry name" value="RNA-binding domain, RBD"/>
    <property type="match status" value="1"/>
</dbReference>
<dbReference type="GO" id="GO:0005524">
    <property type="term" value="F:ATP binding"/>
    <property type="evidence" value="ECO:0007669"/>
    <property type="project" value="UniProtKB-KW"/>
</dbReference>
<evidence type="ECO:0000256" key="9">
    <source>
        <dbReference type="ARBA" id="ARBA00030619"/>
    </source>
</evidence>
<keyword evidence="7" id="KW-0648">Protein biosynthesis</keyword>
<dbReference type="InterPro" id="IPR045864">
    <property type="entry name" value="aa-tRNA-synth_II/BPL/LPL"/>
</dbReference>